<evidence type="ECO:0000256" key="2">
    <source>
        <dbReference type="ARBA" id="ARBA00009087"/>
    </source>
</evidence>
<feature type="region of interest" description="Disordered" evidence="5">
    <location>
        <begin position="381"/>
        <end position="421"/>
    </location>
</feature>
<name>A0A8J4DBE5_9CHLO</name>
<organism evidence="8 9">
    <name type="scientific">Volvox reticuliferus</name>
    <dbReference type="NCBI Taxonomy" id="1737510"/>
    <lineage>
        <taxon>Eukaryota</taxon>
        <taxon>Viridiplantae</taxon>
        <taxon>Chlorophyta</taxon>
        <taxon>core chlorophytes</taxon>
        <taxon>Chlorophyceae</taxon>
        <taxon>CS clade</taxon>
        <taxon>Chlamydomonadales</taxon>
        <taxon>Volvocaceae</taxon>
        <taxon>Volvox</taxon>
    </lineage>
</organism>
<feature type="compositionally biased region" description="Basic and acidic residues" evidence="5">
    <location>
        <begin position="691"/>
        <end position="706"/>
    </location>
</feature>
<feature type="region of interest" description="Disordered" evidence="5">
    <location>
        <begin position="725"/>
        <end position="860"/>
    </location>
</feature>
<feature type="compositionally biased region" description="Basic and acidic residues" evidence="5">
    <location>
        <begin position="888"/>
        <end position="910"/>
    </location>
</feature>
<feature type="region of interest" description="Disordered" evidence="5">
    <location>
        <begin position="569"/>
        <end position="598"/>
    </location>
</feature>
<feature type="region of interest" description="Disordered" evidence="5">
    <location>
        <begin position="171"/>
        <end position="313"/>
    </location>
</feature>
<feature type="compositionally biased region" description="Basic and acidic residues" evidence="5">
    <location>
        <begin position="57"/>
        <end position="97"/>
    </location>
</feature>
<dbReference type="InterPro" id="IPR012580">
    <property type="entry name" value="NUC153"/>
</dbReference>
<dbReference type="Pfam" id="PF08159">
    <property type="entry name" value="NUC153"/>
    <property type="match status" value="1"/>
</dbReference>
<dbReference type="AlphaFoldDB" id="A0A8J4DBE5"/>
<feature type="region of interest" description="Disordered" evidence="5">
    <location>
        <begin position="615"/>
        <end position="712"/>
    </location>
</feature>
<evidence type="ECO:0000256" key="1">
    <source>
        <dbReference type="ARBA" id="ARBA00004604"/>
    </source>
</evidence>
<feature type="compositionally biased region" description="Basic and acidic residues" evidence="5">
    <location>
        <begin position="397"/>
        <end position="406"/>
    </location>
</feature>
<feature type="compositionally biased region" description="Acidic residues" evidence="5">
    <location>
        <begin position="266"/>
        <end position="299"/>
    </location>
</feature>
<feature type="region of interest" description="Disordered" evidence="5">
    <location>
        <begin position="46"/>
        <end position="159"/>
    </location>
</feature>
<dbReference type="GO" id="GO:0005730">
    <property type="term" value="C:nucleolus"/>
    <property type="evidence" value="ECO:0007669"/>
    <property type="project" value="UniProtKB-SubCell"/>
</dbReference>
<feature type="compositionally biased region" description="Acidic residues" evidence="5">
    <location>
        <begin position="205"/>
        <end position="246"/>
    </location>
</feature>
<feature type="compositionally biased region" description="Basic and acidic residues" evidence="5">
    <location>
        <begin position="832"/>
        <end position="842"/>
    </location>
</feature>
<feature type="compositionally biased region" description="Acidic residues" evidence="5">
    <location>
        <begin position="736"/>
        <end position="749"/>
    </location>
</feature>
<feature type="compositionally biased region" description="Basic and acidic residues" evidence="5">
    <location>
        <begin position="247"/>
        <end position="256"/>
    </location>
</feature>
<feature type="compositionally biased region" description="Acidic residues" evidence="5">
    <location>
        <begin position="921"/>
        <end position="931"/>
    </location>
</feature>
<dbReference type="GO" id="GO:0003723">
    <property type="term" value="F:RNA binding"/>
    <property type="evidence" value="ECO:0007669"/>
    <property type="project" value="TreeGrafter"/>
</dbReference>
<feature type="region of interest" description="Disordered" evidence="5">
    <location>
        <begin position="1"/>
        <end position="33"/>
    </location>
</feature>
<dbReference type="EMBL" id="BNCQ01000004">
    <property type="protein sequence ID" value="GIL97700.1"/>
    <property type="molecule type" value="Genomic_DNA"/>
</dbReference>
<comment type="subcellular location">
    <subcellularLocation>
        <location evidence="1">Nucleus</location>
        <location evidence="1">Nucleolus</location>
    </subcellularLocation>
</comment>
<feature type="domain" description="ESF1 RRM" evidence="7">
    <location>
        <begin position="319"/>
        <end position="493"/>
    </location>
</feature>
<feature type="region of interest" description="Disordered" evidence="5">
    <location>
        <begin position="967"/>
        <end position="1054"/>
    </location>
</feature>
<feature type="compositionally biased region" description="Basic and acidic residues" evidence="5">
    <location>
        <begin position="967"/>
        <end position="978"/>
    </location>
</feature>
<feature type="compositionally biased region" description="Basic and acidic residues" evidence="5">
    <location>
        <begin position="760"/>
        <end position="780"/>
    </location>
</feature>
<accession>A0A8J4DBE5</accession>
<keyword evidence="3" id="KW-0175">Coiled coil</keyword>
<evidence type="ECO:0000256" key="4">
    <source>
        <dbReference type="ARBA" id="ARBA00023242"/>
    </source>
</evidence>
<dbReference type="InterPro" id="IPR039754">
    <property type="entry name" value="Esf1"/>
</dbReference>
<evidence type="ECO:0000256" key="5">
    <source>
        <dbReference type="SAM" id="MobiDB-lite"/>
    </source>
</evidence>
<feature type="compositionally biased region" description="Basic and acidic residues" evidence="5">
    <location>
        <begin position="985"/>
        <end position="999"/>
    </location>
</feature>
<feature type="compositionally biased region" description="Gly residues" evidence="5">
    <location>
        <begin position="1"/>
        <end position="11"/>
    </location>
</feature>
<feature type="compositionally biased region" description="Polar residues" evidence="5">
    <location>
        <begin position="134"/>
        <end position="145"/>
    </location>
</feature>
<feature type="compositionally biased region" description="Acidic residues" evidence="5">
    <location>
        <begin position="633"/>
        <end position="650"/>
    </location>
</feature>
<dbReference type="PANTHER" id="PTHR12202:SF0">
    <property type="entry name" value="ESF1 HOMOLOG"/>
    <property type="match status" value="1"/>
</dbReference>
<dbReference type="InterPro" id="IPR056750">
    <property type="entry name" value="RRM_ESF1"/>
</dbReference>
<dbReference type="Pfam" id="PF25121">
    <property type="entry name" value="RRM_ESF1"/>
    <property type="match status" value="1"/>
</dbReference>
<dbReference type="PANTHER" id="PTHR12202">
    <property type="entry name" value="ESF1 HOMOLOG"/>
    <property type="match status" value="1"/>
</dbReference>
<evidence type="ECO:0000313" key="8">
    <source>
        <dbReference type="EMBL" id="GIL97700.1"/>
    </source>
</evidence>
<evidence type="ECO:0000259" key="6">
    <source>
        <dbReference type="Pfam" id="PF08159"/>
    </source>
</evidence>
<feature type="region of interest" description="Disordered" evidence="5">
    <location>
        <begin position="496"/>
        <end position="530"/>
    </location>
</feature>
<dbReference type="Proteomes" id="UP000722791">
    <property type="component" value="Unassembled WGS sequence"/>
</dbReference>
<feature type="compositionally biased region" description="Low complexity" evidence="5">
    <location>
        <begin position="179"/>
        <end position="194"/>
    </location>
</feature>
<reference evidence="8" key="1">
    <citation type="journal article" date="2021" name="Proc. Natl. Acad. Sci. U.S.A.">
        <title>Three genomes in the algal genus Volvox reveal the fate of a haploid sex-determining region after a transition to homothallism.</title>
        <authorList>
            <person name="Yamamoto K."/>
            <person name="Hamaji T."/>
            <person name="Kawai-Toyooka H."/>
            <person name="Matsuzaki R."/>
            <person name="Takahashi F."/>
            <person name="Nishimura Y."/>
            <person name="Kawachi M."/>
            <person name="Noguchi H."/>
            <person name="Minakuchi Y."/>
            <person name="Umen J.G."/>
            <person name="Toyoda A."/>
            <person name="Nozaki H."/>
        </authorList>
    </citation>
    <scope>NUCLEOTIDE SEQUENCE</scope>
    <source>
        <strain evidence="8">NIES-3785</strain>
    </source>
</reference>
<gene>
    <name evidence="8" type="ORF">Vretimale_3279</name>
</gene>
<evidence type="ECO:0000259" key="7">
    <source>
        <dbReference type="Pfam" id="PF25121"/>
    </source>
</evidence>
<keyword evidence="4" id="KW-0539">Nucleus</keyword>
<feature type="compositionally biased region" description="Low complexity" evidence="5">
    <location>
        <begin position="569"/>
        <end position="581"/>
    </location>
</feature>
<feature type="compositionally biased region" description="Basic and acidic residues" evidence="5">
    <location>
        <begin position="1032"/>
        <end position="1042"/>
    </location>
</feature>
<comment type="similarity">
    <text evidence="2">Belongs to the ESF1 family.</text>
</comment>
<feature type="compositionally biased region" description="Basic and acidic residues" evidence="5">
    <location>
        <begin position="849"/>
        <end position="860"/>
    </location>
</feature>
<sequence>MGNLGGHGGGQAAADPRFAAMHSDPRFQRFPKHKNKVVVDKRFSAMFEDPEFQSRSSVDKRGRKVEARGRNEDLRRYYRLRDEDEWREDGGDGKDAELQAGLPLDRQPAVAQKQRKQGKGKAVGGNQSKKLKQQVRQAMAQTTMLQDQGKAGKDKDAKAVAGDAAVGRARLREAKRQRAGAVASGVAARGTAVRQSDAVAADGRESEEDMKELEEIKENEEVEEEEEEEEGDASDDATEGEEEEGGEEAKARERWARARGMLGSESSDESDEDGEGYDSADEALTDEEYESDEHLDPEEWGAGANALNPEEPIPPQEETRRLALVDLDWDHVRAVDVLAVLRSFLPRGGLLERVTVYPSDYGLQRMAEEEAAGPKLILKPTQRAGRGSTEAAAASVKETEDGGKENGKKRRGKAGDEEVDDGVEVDKKRLAAYEKSRLRYYYCIIECDCIATALHLYNECDGMEFERSACKFDIRFVPDDQSFEGRQIRDTATEVPPGYEPPAHFNISLQHTDPKLSWDAEDPERKRKLQGRRLKTDQELLEADFAAYLGSEEDDDEEEEKDALLLDQQQGQDATATTGAGEKQEGANGGRRSGKEDAEALRRRYRALLLGEAAANASKTKGRVGGKSWLGGEDGEEGTDDEKQAEEEEDRQVRARGRQGAGEPSTSGRDGGGGKGDVDMVVTFHSGLEGLGERLKKKKEEERARAGETVWEAYLRKKREKRALRRAQGRLRNLSDSEDSEDYISDGEGDAGGSGKIKGKAKETEKKGKNKKDRTDKCNDGGDDDDMYGDVVPDDLFFQGDNKDPFADPFFNQDGGGVDAEAASASDDSDGGEWRRANERKEKSKKGGKAGDKAATDGERADLELLLMDDSALRDAARGVRSRVLPAGHDDAATGDKRKLTNKEKRELKREARRKARAGSDEEDAAGGIDEDAAGFAVNLADPRFVDMFQNAEFALDPTDPRFKKMQAREKVMTEVQKRRVQQPAHEKPEGPKQGHQEHNGAAAENGTTEPPQQGRGASNDLRIMVAKLKRKAEAQQEKERVQALGNGQKKARF</sequence>
<feature type="domain" description="NUC153" evidence="6">
    <location>
        <begin position="942"/>
        <end position="968"/>
    </location>
</feature>
<dbReference type="GO" id="GO:0006364">
    <property type="term" value="P:rRNA processing"/>
    <property type="evidence" value="ECO:0007669"/>
    <property type="project" value="InterPro"/>
</dbReference>
<comment type="caution">
    <text evidence="8">The sequence shown here is derived from an EMBL/GenBank/DDBJ whole genome shotgun (WGS) entry which is preliminary data.</text>
</comment>
<evidence type="ECO:0000313" key="9">
    <source>
        <dbReference type="Proteomes" id="UP000722791"/>
    </source>
</evidence>
<evidence type="ECO:0008006" key="10">
    <source>
        <dbReference type="Google" id="ProtNLM"/>
    </source>
</evidence>
<feature type="region of interest" description="Disordered" evidence="5">
    <location>
        <begin position="879"/>
        <end position="931"/>
    </location>
</feature>
<proteinExistence type="inferred from homology"/>
<protein>
    <recommendedName>
        <fullName evidence="10">NUC153 domain-containing protein</fullName>
    </recommendedName>
</protein>
<evidence type="ECO:0000256" key="3">
    <source>
        <dbReference type="ARBA" id="ARBA00023054"/>
    </source>
</evidence>